<evidence type="ECO:0000256" key="6">
    <source>
        <dbReference type="ARBA" id="ARBA00022692"/>
    </source>
</evidence>
<dbReference type="GO" id="GO:0015159">
    <property type="term" value="F:polysaccharide transmembrane transporter activity"/>
    <property type="evidence" value="ECO:0007669"/>
    <property type="project" value="InterPro"/>
</dbReference>
<evidence type="ECO:0000259" key="16">
    <source>
        <dbReference type="Pfam" id="PF02563"/>
    </source>
</evidence>
<evidence type="ECO:0000256" key="14">
    <source>
        <dbReference type="ARBA" id="ARBA00023288"/>
    </source>
</evidence>
<keyword evidence="19" id="KW-1185">Reference proteome</keyword>
<keyword evidence="7 15" id="KW-0732">Signal</keyword>
<gene>
    <name evidence="18" type="ORF">I0K15_00420</name>
</gene>
<feature type="chain" id="PRO_5032964758" evidence="15">
    <location>
        <begin position="20"/>
        <end position="376"/>
    </location>
</feature>
<dbReference type="InterPro" id="IPR054765">
    <property type="entry name" value="SLBB_dom"/>
</dbReference>
<dbReference type="GO" id="GO:0015288">
    <property type="term" value="F:porin activity"/>
    <property type="evidence" value="ECO:0007669"/>
    <property type="project" value="UniProtKB-KW"/>
</dbReference>
<evidence type="ECO:0000256" key="11">
    <source>
        <dbReference type="ARBA" id="ARBA00023136"/>
    </source>
</evidence>
<dbReference type="GO" id="GO:0046930">
    <property type="term" value="C:pore complex"/>
    <property type="evidence" value="ECO:0007669"/>
    <property type="project" value="UniProtKB-KW"/>
</dbReference>
<evidence type="ECO:0000256" key="12">
    <source>
        <dbReference type="ARBA" id="ARBA00023139"/>
    </source>
</evidence>
<dbReference type="EMBL" id="CP064942">
    <property type="protein sequence ID" value="QPH54278.1"/>
    <property type="molecule type" value="Genomic_DNA"/>
</dbReference>
<keyword evidence="5" id="KW-0762">Sugar transport</keyword>
<evidence type="ECO:0000256" key="9">
    <source>
        <dbReference type="ARBA" id="ARBA00023065"/>
    </source>
</evidence>
<accession>A0A7S9QCT9</accession>
<keyword evidence="8" id="KW-0625">Polysaccharide transport</keyword>
<keyword evidence="10" id="KW-0626">Porin</keyword>
<keyword evidence="9" id="KW-0406">Ion transport</keyword>
<dbReference type="Proteomes" id="UP000594800">
    <property type="component" value="Chromosome"/>
</dbReference>
<name>A0A7S9QCT9_9RHOB</name>
<evidence type="ECO:0000313" key="18">
    <source>
        <dbReference type="EMBL" id="QPH54278.1"/>
    </source>
</evidence>
<reference evidence="18 19" key="1">
    <citation type="submission" date="2020-11" db="EMBL/GenBank/DDBJ databases">
        <title>Description of Pontivivens ytuae sp. nov. isolated from deep sea sediment of Mariana Trench.</title>
        <authorList>
            <person name="Wang Z."/>
            <person name="Sun Q.-L."/>
            <person name="Xu X.-D."/>
            <person name="Tang Y.-Z."/>
            <person name="Zhang J."/>
        </authorList>
    </citation>
    <scope>NUCLEOTIDE SEQUENCE [LARGE SCALE GENOMIC DNA]</scope>
    <source>
        <strain evidence="18 19">MT2928</strain>
    </source>
</reference>
<keyword evidence="13" id="KW-0998">Cell outer membrane</keyword>
<dbReference type="KEGG" id="poz:I0K15_00420"/>
<protein>
    <submittedName>
        <fullName evidence="18">Polysaccharide export protein</fullName>
    </submittedName>
</protein>
<dbReference type="InterPro" id="IPR003715">
    <property type="entry name" value="Poly_export_N"/>
</dbReference>
<evidence type="ECO:0000256" key="1">
    <source>
        <dbReference type="ARBA" id="ARBA00004571"/>
    </source>
</evidence>
<keyword evidence="4" id="KW-1134">Transmembrane beta strand</keyword>
<feature type="signal peptide" evidence="15">
    <location>
        <begin position="1"/>
        <end position="19"/>
    </location>
</feature>
<dbReference type="RefSeq" id="WP_196103487.1">
    <property type="nucleotide sequence ID" value="NZ_CP064942.1"/>
</dbReference>
<comment type="similarity">
    <text evidence="2">Belongs to the BexD/CtrA/VexA family.</text>
</comment>
<dbReference type="Pfam" id="PF02563">
    <property type="entry name" value="Poly_export"/>
    <property type="match status" value="1"/>
</dbReference>
<keyword evidence="3" id="KW-0813">Transport</keyword>
<dbReference type="Gene3D" id="3.10.560.10">
    <property type="entry name" value="Outer membrane lipoprotein wza domain like"/>
    <property type="match status" value="2"/>
</dbReference>
<dbReference type="Gene3D" id="3.30.1950.10">
    <property type="entry name" value="wza like domain"/>
    <property type="match status" value="1"/>
</dbReference>
<evidence type="ECO:0000256" key="7">
    <source>
        <dbReference type="ARBA" id="ARBA00022729"/>
    </source>
</evidence>
<keyword evidence="6" id="KW-0812">Transmembrane</keyword>
<dbReference type="GO" id="GO:0006811">
    <property type="term" value="P:monoatomic ion transport"/>
    <property type="evidence" value="ECO:0007669"/>
    <property type="project" value="UniProtKB-KW"/>
</dbReference>
<evidence type="ECO:0000256" key="10">
    <source>
        <dbReference type="ARBA" id="ARBA00023114"/>
    </source>
</evidence>
<dbReference type="GO" id="GO:0009279">
    <property type="term" value="C:cell outer membrane"/>
    <property type="evidence" value="ECO:0007669"/>
    <property type="project" value="UniProtKB-SubCell"/>
</dbReference>
<feature type="domain" description="SLBB" evidence="17">
    <location>
        <begin position="248"/>
        <end position="342"/>
    </location>
</feature>
<proteinExistence type="inferred from homology"/>
<dbReference type="AlphaFoldDB" id="A0A7S9QCT9"/>
<sequence>MTPAVLRRAAAIVSLLLIAGCNTLPRSGPTIQEITAQPADGSAAVEIIAINDAVARLTQFEEVLAFSPDFIGGSVENIELIRPLDILDITVWENGEFPLYGTVGGPTLLLDMRVDLNGFIFMPQVGRLQVAGLTIEQLRQTLTRRLAPMTPEPQVEVRLQNAQNNTVRVFGSEGALGDFPIEAGTRTLAGLIANAGAAGVDPEVAQVSVRRGSRVERVWLQDIYTSPSADIALRGGDVINIERDPRSFSALGEFGTQTQVDFPGRDISLMEAIARLGGLNGSTANPRGVFVLRSERPEVYNRFNQRTATAPVRVAYAMDLTRPAAFFTASNFSVRDGDIVFVSEAPYVQFLKIIGSIAPTLNQANSTAQLLSGNAF</sequence>
<evidence type="ECO:0000256" key="8">
    <source>
        <dbReference type="ARBA" id="ARBA00023047"/>
    </source>
</evidence>
<evidence type="ECO:0000256" key="15">
    <source>
        <dbReference type="SAM" id="SignalP"/>
    </source>
</evidence>
<dbReference type="PANTHER" id="PTHR33619">
    <property type="entry name" value="POLYSACCHARIDE EXPORT PROTEIN GFCE-RELATED"/>
    <property type="match status" value="1"/>
</dbReference>
<evidence type="ECO:0000313" key="19">
    <source>
        <dbReference type="Proteomes" id="UP000594800"/>
    </source>
</evidence>
<keyword evidence="14" id="KW-0449">Lipoprotein</keyword>
<dbReference type="PANTHER" id="PTHR33619:SF3">
    <property type="entry name" value="POLYSACCHARIDE EXPORT PROTEIN GFCE-RELATED"/>
    <property type="match status" value="1"/>
</dbReference>
<dbReference type="Pfam" id="PF22461">
    <property type="entry name" value="SLBB_2"/>
    <property type="match status" value="1"/>
</dbReference>
<organism evidence="18 19">
    <name type="scientific">Pontivivens ytuae</name>
    <dbReference type="NCBI Taxonomy" id="2789856"/>
    <lineage>
        <taxon>Bacteria</taxon>
        <taxon>Pseudomonadati</taxon>
        <taxon>Pseudomonadota</taxon>
        <taxon>Alphaproteobacteria</taxon>
        <taxon>Rhodobacterales</taxon>
        <taxon>Paracoccaceae</taxon>
        <taxon>Pontivivens</taxon>
    </lineage>
</organism>
<evidence type="ECO:0000256" key="4">
    <source>
        <dbReference type="ARBA" id="ARBA00022452"/>
    </source>
</evidence>
<keyword evidence="12" id="KW-0564">Palmitate</keyword>
<comment type="subcellular location">
    <subcellularLocation>
        <location evidence="1">Cell outer membrane</location>
        <topology evidence="1">Multi-pass membrane protein</topology>
    </subcellularLocation>
</comment>
<evidence type="ECO:0000259" key="17">
    <source>
        <dbReference type="Pfam" id="PF22461"/>
    </source>
</evidence>
<evidence type="ECO:0000256" key="5">
    <source>
        <dbReference type="ARBA" id="ARBA00022597"/>
    </source>
</evidence>
<dbReference type="InterPro" id="IPR049712">
    <property type="entry name" value="Poly_export"/>
</dbReference>
<dbReference type="PROSITE" id="PS51257">
    <property type="entry name" value="PROKAR_LIPOPROTEIN"/>
    <property type="match status" value="1"/>
</dbReference>
<evidence type="ECO:0000256" key="13">
    <source>
        <dbReference type="ARBA" id="ARBA00023237"/>
    </source>
</evidence>
<keyword evidence="11" id="KW-0472">Membrane</keyword>
<feature type="domain" description="Polysaccharide export protein N-terminal" evidence="16">
    <location>
        <begin position="80"/>
        <end position="159"/>
    </location>
</feature>
<evidence type="ECO:0000256" key="2">
    <source>
        <dbReference type="ARBA" id="ARBA00009450"/>
    </source>
</evidence>
<evidence type="ECO:0000256" key="3">
    <source>
        <dbReference type="ARBA" id="ARBA00022448"/>
    </source>
</evidence>